<proteinExistence type="predicted"/>
<comment type="caution">
    <text evidence="1">The sequence shown here is derived from an EMBL/GenBank/DDBJ whole genome shotgun (WGS) entry which is preliminary data.</text>
</comment>
<evidence type="ECO:0000313" key="2">
    <source>
        <dbReference type="Proteomes" id="UP001612915"/>
    </source>
</evidence>
<protein>
    <submittedName>
        <fullName evidence="1">Winged helix DNA-binding domain-containing protein</fullName>
    </submittedName>
</protein>
<dbReference type="Proteomes" id="UP001612915">
    <property type="component" value="Unassembled WGS sequence"/>
</dbReference>
<keyword evidence="1" id="KW-0238">DNA-binding</keyword>
<dbReference type="RefSeq" id="WP_398273851.1">
    <property type="nucleotide sequence ID" value="NZ_JBITLV010000001.1"/>
</dbReference>
<sequence>MALTWEQVLAWRTERQFLTRLDGADATAVARRLAGLQAQVPTSAALQVAVRQATPDLQAAAAGLADRSLIRTWVMRGTLHLLPTVVAPAYLSLLAHARSWHKGSWQKTFVRVDQVDTLAAAVTDALAGGAALTRDELVAHVQESTGDADLVEHLASGWGTILKPLAWQGILCNGPSDGGRVTFTAPRTWSPAWTGLPAPGDAAPVVIDAYLGAYGPASPESFDQWLIRGVTPKKALRGWFSRLQDAGTLVEVDVEGQRLLARAHDVDALQAARPHGTVRLLPGFDPTVLGPGTSDPHVVPVDHRADVSLAGGWIAPTVLRDGAVVGTWTLGPLGVRPFAPFNKADKAALRAETDRVAAIIG</sequence>
<dbReference type="EMBL" id="JBITLV010000001">
    <property type="protein sequence ID" value="MFI7585633.1"/>
    <property type="molecule type" value="Genomic_DNA"/>
</dbReference>
<accession>A0ABW8AHJ8</accession>
<dbReference type="InterPro" id="IPR009351">
    <property type="entry name" value="AlkZ-like"/>
</dbReference>
<evidence type="ECO:0000313" key="1">
    <source>
        <dbReference type="EMBL" id="MFI7585633.1"/>
    </source>
</evidence>
<reference evidence="1 2" key="1">
    <citation type="submission" date="2024-10" db="EMBL/GenBank/DDBJ databases">
        <title>The Natural Products Discovery Center: Release of the First 8490 Sequenced Strains for Exploring Actinobacteria Biosynthetic Diversity.</title>
        <authorList>
            <person name="Kalkreuter E."/>
            <person name="Kautsar S.A."/>
            <person name="Yang D."/>
            <person name="Bader C.D."/>
            <person name="Teijaro C.N."/>
            <person name="Fluegel L."/>
            <person name="Davis C.M."/>
            <person name="Simpson J.R."/>
            <person name="Lauterbach L."/>
            <person name="Steele A.D."/>
            <person name="Gui C."/>
            <person name="Meng S."/>
            <person name="Li G."/>
            <person name="Viehrig K."/>
            <person name="Ye F."/>
            <person name="Su P."/>
            <person name="Kiefer A.F."/>
            <person name="Nichols A."/>
            <person name="Cepeda A.J."/>
            <person name="Yan W."/>
            <person name="Fan B."/>
            <person name="Jiang Y."/>
            <person name="Adhikari A."/>
            <person name="Zheng C.-J."/>
            <person name="Schuster L."/>
            <person name="Cowan T.M."/>
            <person name="Smanski M.J."/>
            <person name="Chevrette M.G."/>
            <person name="De Carvalho L.P.S."/>
            <person name="Shen B."/>
        </authorList>
    </citation>
    <scope>NUCLEOTIDE SEQUENCE [LARGE SCALE GENOMIC DNA]</scope>
    <source>
        <strain evidence="1 2">NPDC049639</strain>
    </source>
</reference>
<organism evidence="1 2">
    <name type="scientific">Spongisporangium articulatum</name>
    <dbReference type="NCBI Taxonomy" id="3362603"/>
    <lineage>
        <taxon>Bacteria</taxon>
        <taxon>Bacillati</taxon>
        <taxon>Actinomycetota</taxon>
        <taxon>Actinomycetes</taxon>
        <taxon>Kineosporiales</taxon>
        <taxon>Kineosporiaceae</taxon>
        <taxon>Spongisporangium</taxon>
    </lineage>
</organism>
<dbReference type="PANTHER" id="PTHR38479:SF2">
    <property type="entry name" value="WINGED HELIX DNA-BINDING DOMAIN-CONTAINING PROTEIN"/>
    <property type="match status" value="1"/>
</dbReference>
<dbReference type="PANTHER" id="PTHR38479">
    <property type="entry name" value="LMO0824 PROTEIN"/>
    <property type="match status" value="1"/>
</dbReference>
<gene>
    <name evidence="1" type="ORF">ACIB24_00995</name>
</gene>
<dbReference type="Pfam" id="PF06224">
    <property type="entry name" value="AlkZ-like"/>
    <property type="match status" value="1"/>
</dbReference>
<dbReference type="GO" id="GO:0003677">
    <property type="term" value="F:DNA binding"/>
    <property type="evidence" value="ECO:0007669"/>
    <property type="project" value="UniProtKB-KW"/>
</dbReference>
<keyword evidence="2" id="KW-1185">Reference proteome</keyword>
<name>A0ABW8AHJ8_9ACTN</name>